<dbReference type="EMBL" id="KN838826">
    <property type="protein sequence ID" value="KIJ93766.1"/>
    <property type="molecule type" value="Genomic_DNA"/>
</dbReference>
<reference evidence="2" key="2">
    <citation type="submission" date="2015-01" db="EMBL/GenBank/DDBJ databases">
        <title>Evolutionary Origins and Diversification of the Mycorrhizal Mutualists.</title>
        <authorList>
            <consortium name="DOE Joint Genome Institute"/>
            <consortium name="Mycorrhizal Genomics Consortium"/>
            <person name="Kohler A."/>
            <person name="Kuo A."/>
            <person name="Nagy L.G."/>
            <person name="Floudas D."/>
            <person name="Copeland A."/>
            <person name="Barry K.W."/>
            <person name="Cichocki N."/>
            <person name="Veneault-Fourrey C."/>
            <person name="LaButti K."/>
            <person name="Lindquist E.A."/>
            <person name="Lipzen A."/>
            <person name="Lundell T."/>
            <person name="Morin E."/>
            <person name="Murat C."/>
            <person name="Riley R."/>
            <person name="Ohm R."/>
            <person name="Sun H."/>
            <person name="Tunlid A."/>
            <person name="Henrissat B."/>
            <person name="Grigoriev I.V."/>
            <person name="Hibbett D.S."/>
            <person name="Martin F."/>
        </authorList>
    </citation>
    <scope>NUCLEOTIDE SEQUENCE [LARGE SCALE GENOMIC DNA]</scope>
    <source>
        <strain evidence="2">LaAM-08-1</strain>
    </source>
</reference>
<dbReference type="HOGENOM" id="CLU_2812783_0_0_1"/>
<name>A0A0C9X810_9AGAR</name>
<evidence type="ECO:0000313" key="2">
    <source>
        <dbReference type="Proteomes" id="UP000054477"/>
    </source>
</evidence>
<sequence length="67" mass="7362">MTPPPLHYIKTSPPPPRPSVVIDEPLVQTDHKPTPRISSEGLSKFCTISNQIIPLLLALPGFQSSQF</sequence>
<accession>A0A0C9X810</accession>
<organism evidence="1 2">
    <name type="scientific">Laccaria amethystina LaAM-08-1</name>
    <dbReference type="NCBI Taxonomy" id="1095629"/>
    <lineage>
        <taxon>Eukaryota</taxon>
        <taxon>Fungi</taxon>
        <taxon>Dikarya</taxon>
        <taxon>Basidiomycota</taxon>
        <taxon>Agaricomycotina</taxon>
        <taxon>Agaricomycetes</taxon>
        <taxon>Agaricomycetidae</taxon>
        <taxon>Agaricales</taxon>
        <taxon>Agaricineae</taxon>
        <taxon>Hydnangiaceae</taxon>
        <taxon>Laccaria</taxon>
    </lineage>
</organism>
<dbReference type="Proteomes" id="UP000054477">
    <property type="component" value="Unassembled WGS sequence"/>
</dbReference>
<protein>
    <submittedName>
        <fullName evidence="1">Uncharacterized protein</fullName>
    </submittedName>
</protein>
<keyword evidence="2" id="KW-1185">Reference proteome</keyword>
<evidence type="ECO:0000313" key="1">
    <source>
        <dbReference type="EMBL" id="KIJ93766.1"/>
    </source>
</evidence>
<dbReference type="AlphaFoldDB" id="A0A0C9X810"/>
<gene>
    <name evidence="1" type="ORF">K443DRAFT_380388</name>
</gene>
<proteinExistence type="predicted"/>
<reference evidence="1 2" key="1">
    <citation type="submission" date="2014-04" db="EMBL/GenBank/DDBJ databases">
        <authorList>
            <consortium name="DOE Joint Genome Institute"/>
            <person name="Kuo A."/>
            <person name="Kohler A."/>
            <person name="Nagy L.G."/>
            <person name="Floudas D."/>
            <person name="Copeland A."/>
            <person name="Barry K.W."/>
            <person name="Cichocki N."/>
            <person name="Veneault-Fourrey C."/>
            <person name="LaButti K."/>
            <person name="Lindquist E.A."/>
            <person name="Lipzen A."/>
            <person name="Lundell T."/>
            <person name="Morin E."/>
            <person name="Murat C."/>
            <person name="Sun H."/>
            <person name="Tunlid A."/>
            <person name="Henrissat B."/>
            <person name="Grigoriev I.V."/>
            <person name="Hibbett D.S."/>
            <person name="Martin F."/>
            <person name="Nordberg H.P."/>
            <person name="Cantor M.N."/>
            <person name="Hua S.X."/>
        </authorList>
    </citation>
    <scope>NUCLEOTIDE SEQUENCE [LARGE SCALE GENOMIC DNA]</scope>
    <source>
        <strain evidence="1 2">LaAM-08-1</strain>
    </source>
</reference>